<dbReference type="Proteomes" id="UP000030675">
    <property type="component" value="Unassembled WGS sequence"/>
</dbReference>
<dbReference type="HOGENOM" id="CLU_1785087_0_0_6"/>
<dbReference type="Pfam" id="PF03646">
    <property type="entry name" value="FlaG"/>
    <property type="match status" value="1"/>
</dbReference>
<dbReference type="PANTHER" id="PTHR37166">
    <property type="entry name" value="PROTEIN FLAG"/>
    <property type="match status" value="1"/>
</dbReference>
<gene>
    <name evidence="2" type="ORF">PLEI_2114</name>
</gene>
<feature type="compositionally biased region" description="Low complexity" evidence="1">
    <location>
        <begin position="25"/>
        <end position="41"/>
    </location>
</feature>
<evidence type="ECO:0000313" key="3">
    <source>
        <dbReference type="Proteomes" id="UP000030675"/>
    </source>
</evidence>
<feature type="compositionally biased region" description="Polar residues" evidence="1">
    <location>
        <begin position="1"/>
        <end position="18"/>
    </location>
</feature>
<organism evidence="2 3">
    <name type="scientific">Photobacterium leiognathi lrivu.4.1</name>
    <dbReference type="NCBI Taxonomy" id="1248232"/>
    <lineage>
        <taxon>Bacteria</taxon>
        <taxon>Pseudomonadati</taxon>
        <taxon>Pseudomonadota</taxon>
        <taxon>Gammaproteobacteria</taxon>
        <taxon>Vibrionales</taxon>
        <taxon>Vibrionaceae</taxon>
        <taxon>Photobacterium</taxon>
    </lineage>
</organism>
<evidence type="ECO:0000256" key="1">
    <source>
        <dbReference type="SAM" id="MobiDB-lite"/>
    </source>
</evidence>
<dbReference type="InterPro" id="IPR035924">
    <property type="entry name" value="FlaG-like_sf"/>
</dbReference>
<protein>
    <submittedName>
        <fullName evidence="2">Flagellar protein FlaG</fullName>
    </submittedName>
</protein>
<name>A0A0U1P7I6_PHOLE</name>
<accession>A0A0U1P7I6</accession>
<reference evidence="3" key="1">
    <citation type="submission" date="2012-12" db="EMBL/GenBank/DDBJ databases">
        <title>Genome Sequence of Photobacterium leiognathi lrivu.4.1.</title>
        <authorList>
            <person name="Urbanczyk H."/>
            <person name="Ogura Y."/>
            <person name="Hayashi T."/>
            <person name="Dunlap P.V."/>
        </authorList>
    </citation>
    <scope>NUCLEOTIDE SEQUENCE [LARGE SCALE GENOMIC DNA]</scope>
    <source>
        <strain evidence="3">lrivu.4.1</strain>
    </source>
</reference>
<proteinExistence type="predicted"/>
<dbReference type="Gene3D" id="3.30.160.170">
    <property type="entry name" value="FlaG-like"/>
    <property type="match status" value="1"/>
</dbReference>
<feature type="region of interest" description="Disordered" evidence="1">
    <location>
        <begin position="1"/>
        <end position="76"/>
    </location>
</feature>
<dbReference type="AlphaFoldDB" id="A0A0U1P7I6"/>
<dbReference type="PANTHER" id="PTHR37166:SF1">
    <property type="entry name" value="PROTEIN FLAG"/>
    <property type="match status" value="1"/>
</dbReference>
<dbReference type="RefSeq" id="WP_023933147.1">
    <property type="nucleotide sequence ID" value="NZ_DF196819.1"/>
</dbReference>
<dbReference type="EMBL" id="DF196819">
    <property type="protein sequence ID" value="GAD30458.1"/>
    <property type="molecule type" value="Genomic_DNA"/>
</dbReference>
<keyword evidence="2" id="KW-0282">Flagellum</keyword>
<dbReference type="InterPro" id="IPR005186">
    <property type="entry name" value="FlaG"/>
</dbReference>
<evidence type="ECO:0000313" key="2">
    <source>
        <dbReference type="EMBL" id="GAD30458.1"/>
    </source>
</evidence>
<sequence>MAINPTSFSSTFINSYSVKDNDGKPTSSPSASESTESRAATLNGNDLPPTEQVNALNRTDVDDPLNSSLQDNHSEQERIKQIEMVLEQFNRSLRFHQDEETGEQIATIVDKTSGEVIRQVPAQELLELNKNLAKHALGSLSKTV</sequence>
<dbReference type="eggNOG" id="COG1334">
    <property type="taxonomic scope" value="Bacteria"/>
</dbReference>
<keyword evidence="2" id="KW-0969">Cilium</keyword>
<keyword evidence="2" id="KW-0966">Cell projection</keyword>
<dbReference type="SUPFAM" id="SSF160214">
    <property type="entry name" value="FlaG-like"/>
    <property type="match status" value="1"/>
</dbReference>